<evidence type="ECO:0000259" key="2">
    <source>
        <dbReference type="SMART" id="SM00854"/>
    </source>
</evidence>
<name>A0A1X0F4F1_MYCNT</name>
<dbReference type="SMART" id="SM00854">
    <property type="entry name" value="PGA_cap"/>
    <property type="match status" value="1"/>
</dbReference>
<sequence>MADDARSYVRYAEETSGPIPRPVDFAWPWGEALALVDHFAPDLRLINLETTITADGELAHGKSVHYRMHPDNMTCLTAMRPDVCVLANNHILDFGQRGLIDTLEALNRAEIAHVGAGLDSDHAERPAIVTLSDGHHVVIASGATESSGIPRGWAATAARAGVAFIPNLLNRTATEMTDRVLALKQPGDITIVSLHWGSNWDYDVARSQVRFARRL</sequence>
<evidence type="ECO:0000313" key="4">
    <source>
        <dbReference type="Proteomes" id="UP000192760"/>
    </source>
</evidence>
<dbReference type="SUPFAM" id="SSF56300">
    <property type="entry name" value="Metallo-dependent phosphatases"/>
    <property type="match status" value="1"/>
</dbReference>
<evidence type="ECO:0000313" key="3">
    <source>
        <dbReference type="EMBL" id="ORA96458.1"/>
    </source>
</evidence>
<dbReference type="InterPro" id="IPR052169">
    <property type="entry name" value="CW_Biosynth-Accessory"/>
</dbReference>
<feature type="non-terminal residue" evidence="3">
    <location>
        <position position="215"/>
    </location>
</feature>
<organism evidence="3 4">
    <name type="scientific">Mycobacterium mantenii</name>
    <dbReference type="NCBI Taxonomy" id="560555"/>
    <lineage>
        <taxon>Bacteria</taxon>
        <taxon>Bacillati</taxon>
        <taxon>Actinomycetota</taxon>
        <taxon>Actinomycetes</taxon>
        <taxon>Mycobacteriales</taxon>
        <taxon>Mycobacteriaceae</taxon>
        <taxon>Mycobacterium</taxon>
        <taxon>Mycobacterium avium complex (MAC)</taxon>
    </lineage>
</organism>
<comment type="caution">
    <text evidence="3">The sequence shown here is derived from an EMBL/GenBank/DDBJ whole genome shotgun (WGS) entry which is preliminary data.</text>
</comment>
<dbReference type="InterPro" id="IPR029052">
    <property type="entry name" value="Metallo-depent_PP-like"/>
</dbReference>
<dbReference type="Proteomes" id="UP000192760">
    <property type="component" value="Unassembled WGS sequence"/>
</dbReference>
<dbReference type="STRING" id="560555.BST30_28635"/>
<reference evidence="3 4" key="1">
    <citation type="submission" date="2017-02" db="EMBL/GenBank/DDBJ databases">
        <title>The new phylogeny of genus Mycobacterium.</title>
        <authorList>
            <person name="Tortoli E."/>
            <person name="Trovato A."/>
            <person name="Cirillo D.M."/>
        </authorList>
    </citation>
    <scope>NUCLEOTIDE SEQUENCE [LARGE SCALE GENOMIC DNA]</scope>
    <source>
        <strain evidence="3 4">DSM 45255</strain>
    </source>
</reference>
<dbReference type="Gene3D" id="3.60.21.10">
    <property type="match status" value="1"/>
</dbReference>
<accession>A0A1X0F4F1</accession>
<protein>
    <recommendedName>
        <fullName evidence="2">Capsule synthesis protein CapA domain-containing protein</fullName>
    </recommendedName>
</protein>
<dbReference type="PANTHER" id="PTHR33393">
    <property type="entry name" value="POLYGLUTAMINE SYNTHESIS ACCESSORY PROTEIN RV0574C-RELATED"/>
    <property type="match status" value="1"/>
</dbReference>
<dbReference type="InterPro" id="IPR019079">
    <property type="entry name" value="Capsule_synth_CapA"/>
</dbReference>
<dbReference type="PANTHER" id="PTHR33393:SF11">
    <property type="entry name" value="POLYGLUTAMINE SYNTHESIS ACCESSORY PROTEIN RV0574C-RELATED"/>
    <property type="match status" value="1"/>
</dbReference>
<feature type="domain" description="Capsule synthesis protein CapA" evidence="2">
    <location>
        <begin position="1"/>
        <end position="215"/>
    </location>
</feature>
<dbReference type="CDD" id="cd07381">
    <property type="entry name" value="MPP_CapA"/>
    <property type="match status" value="1"/>
</dbReference>
<evidence type="ECO:0000256" key="1">
    <source>
        <dbReference type="ARBA" id="ARBA00005662"/>
    </source>
</evidence>
<comment type="similarity">
    <text evidence="1">Belongs to the CapA family.</text>
</comment>
<gene>
    <name evidence="3" type="ORF">BST30_28635</name>
</gene>
<proteinExistence type="inferred from homology"/>
<dbReference type="EMBL" id="MVHW01000086">
    <property type="protein sequence ID" value="ORA96458.1"/>
    <property type="molecule type" value="Genomic_DNA"/>
</dbReference>
<dbReference type="Pfam" id="PF09587">
    <property type="entry name" value="PGA_cap"/>
    <property type="match status" value="1"/>
</dbReference>
<dbReference type="AlphaFoldDB" id="A0A1X0F4F1"/>